<evidence type="ECO:0000256" key="1">
    <source>
        <dbReference type="SAM" id="MobiDB-lite"/>
    </source>
</evidence>
<accession>A0A0A6UIA8</accession>
<sequence length="367" mass="38092">MTGDDARPLRLGVMLTVVLLAGCSVAGTEPPGTTTPATTAPAASPVPSPAGPVTVSPFFVGIFSGTRLDDSALAKPPAARAELRGAGWAVITDAAGAAPAVQTREQVADAVTGAWTMPPGATPELRAPSGQELVVLSFAKGDSMKEPEAGEPWIPHPLTVRTGGRQVRLPALRELSLLVSAPVGQPVTLTVDDGRPQTMDMRTGARVGDRSDMALVYHPVEPFAKQYAADQPQLPAFSLAVESVDVGLFAAVEGRGYAPPGRAWLVVTLHCYVTLPIALTPDRSGSLPFTAGGKTYRPVSVDKVSFGPWGRGNMSPSPMTAVYDVPASLRSGELRFQLAGAMSVSGGSAERTRGSARNTGPLKVQLR</sequence>
<dbReference type="PROSITE" id="PS51257">
    <property type="entry name" value="PROKAR_LIPOPROTEIN"/>
    <property type="match status" value="1"/>
</dbReference>
<dbReference type="RefSeq" id="WP_043526617.1">
    <property type="nucleotide sequence ID" value="NZ_BAABKU010000048.1"/>
</dbReference>
<reference evidence="2 3" key="1">
    <citation type="submission" date="2014-10" db="EMBL/GenBank/DDBJ databases">
        <title>Draft genome sequence of Actinoplanes utahensis NRRL 12052.</title>
        <authorList>
            <person name="Velasco-Bucheli B."/>
            <person name="del Cerro C."/>
            <person name="Hormigo D."/>
            <person name="Garcia J.L."/>
            <person name="Acebal C."/>
            <person name="Arroyo M."/>
            <person name="de la Mata I."/>
        </authorList>
    </citation>
    <scope>NUCLEOTIDE SEQUENCE [LARGE SCALE GENOMIC DNA]</scope>
    <source>
        <strain evidence="2 3">NRRL 12052</strain>
    </source>
</reference>
<name>A0A0A6UIA8_ACTUT</name>
<keyword evidence="3" id="KW-1185">Reference proteome</keyword>
<organism evidence="2 3">
    <name type="scientific">Actinoplanes utahensis</name>
    <dbReference type="NCBI Taxonomy" id="1869"/>
    <lineage>
        <taxon>Bacteria</taxon>
        <taxon>Bacillati</taxon>
        <taxon>Actinomycetota</taxon>
        <taxon>Actinomycetes</taxon>
        <taxon>Micromonosporales</taxon>
        <taxon>Micromonosporaceae</taxon>
        <taxon>Actinoplanes</taxon>
    </lineage>
</organism>
<dbReference type="OrthoDB" id="3721452at2"/>
<evidence type="ECO:0000313" key="3">
    <source>
        <dbReference type="Proteomes" id="UP000054537"/>
    </source>
</evidence>
<proteinExistence type="predicted"/>
<feature type="region of interest" description="Disordered" evidence="1">
    <location>
        <begin position="346"/>
        <end position="367"/>
    </location>
</feature>
<gene>
    <name evidence="2" type="ORF">MB27_20385</name>
</gene>
<dbReference type="EMBL" id="JRTT01000023">
    <property type="protein sequence ID" value="KHD75805.1"/>
    <property type="molecule type" value="Genomic_DNA"/>
</dbReference>
<protein>
    <submittedName>
        <fullName evidence="2">Uncharacterized protein</fullName>
    </submittedName>
</protein>
<evidence type="ECO:0000313" key="2">
    <source>
        <dbReference type="EMBL" id="KHD75805.1"/>
    </source>
</evidence>
<dbReference type="AlphaFoldDB" id="A0A0A6UIA8"/>
<dbReference type="Proteomes" id="UP000054537">
    <property type="component" value="Unassembled WGS sequence"/>
</dbReference>
<comment type="caution">
    <text evidence="2">The sequence shown here is derived from an EMBL/GenBank/DDBJ whole genome shotgun (WGS) entry which is preliminary data.</text>
</comment>